<proteinExistence type="predicted"/>
<protein>
    <submittedName>
        <fullName evidence="2">Uncharacterized protein</fullName>
    </submittedName>
</protein>
<accession>A0A834NY75</accession>
<dbReference type="EMBL" id="JACSDY010000009">
    <property type="protein sequence ID" value="KAF7420691.1"/>
    <property type="molecule type" value="Genomic_DNA"/>
</dbReference>
<evidence type="ECO:0000313" key="2">
    <source>
        <dbReference type="EMBL" id="KAF7420691.1"/>
    </source>
</evidence>
<keyword evidence="3" id="KW-1185">Reference proteome</keyword>
<organism evidence="2 3">
    <name type="scientific">Vespula pensylvanica</name>
    <name type="common">Western yellow jacket</name>
    <name type="synonym">Wasp</name>
    <dbReference type="NCBI Taxonomy" id="30213"/>
    <lineage>
        <taxon>Eukaryota</taxon>
        <taxon>Metazoa</taxon>
        <taxon>Ecdysozoa</taxon>
        <taxon>Arthropoda</taxon>
        <taxon>Hexapoda</taxon>
        <taxon>Insecta</taxon>
        <taxon>Pterygota</taxon>
        <taxon>Neoptera</taxon>
        <taxon>Endopterygota</taxon>
        <taxon>Hymenoptera</taxon>
        <taxon>Apocrita</taxon>
        <taxon>Aculeata</taxon>
        <taxon>Vespoidea</taxon>
        <taxon>Vespidae</taxon>
        <taxon>Vespinae</taxon>
        <taxon>Vespula</taxon>
    </lineage>
</organism>
<name>A0A834NY75_VESPE</name>
<gene>
    <name evidence="2" type="ORF">H0235_010988</name>
</gene>
<sequence length="225" mass="24272">MAVRFCPATEGYAIPYPYLICNSHIPCILFDGKLRHCNPKFTGHGPFRWMQPAERTGTGTGTGTGTNGIGQDSKRHSTVTVAASAAVADAAAATAASTTAAATVAAAVAAPPSVIHEPIKSWAFAFRAKYLWGRYDDDGCIVVVVMVSVGGEEGARIKGKALYEHTRNYDLWDKFLHTPEIEYLNTELPRTDESHATFAHAAHMEAMFSCSKFQIVGYAEIFPGN</sequence>
<comment type="caution">
    <text evidence="2">The sequence shown here is derived from an EMBL/GenBank/DDBJ whole genome shotgun (WGS) entry which is preliminary data.</text>
</comment>
<feature type="compositionally biased region" description="Gly residues" evidence="1">
    <location>
        <begin position="58"/>
        <end position="68"/>
    </location>
</feature>
<dbReference type="AlphaFoldDB" id="A0A834NY75"/>
<feature type="region of interest" description="Disordered" evidence="1">
    <location>
        <begin position="48"/>
        <end position="73"/>
    </location>
</feature>
<dbReference type="Proteomes" id="UP000600918">
    <property type="component" value="Unassembled WGS sequence"/>
</dbReference>
<evidence type="ECO:0000313" key="3">
    <source>
        <dbReference type="Proteomes" id="UP000600918"/>
    </source>
</evidence>
<reference evidence="2" key="1">
    <citation type="journal article" date="2020" name="G3 (Bethesda)">
        <title>High-Quality Assemblies for Three Invasive Social Wasps from the &lt;i&gt;Vespula&lt;/i&gt; Genus.</title>
        <authorList>
            <person name="Harrop T.W.R."/>
            <person name="Guhlin J."/>
            <person name="McLaughlin G.M."/>
            <person name="Permina E."/>
            <person name="Stockwell P."/>
            <person name="Gilligan J."/>
            <person name="Le Lec M.F."/>
            <person name="Gruber M.A.M."/>
            <person name="Quinn O."/>
            <person name="Lovegrove M."/>
            <person name="Duncan E.J."/>
            <person name="Remnant E.J."/>
            <person name="Van Eeckhoven J."/>
            <person name="Graham B."/>
            <person name="Knapp R.A."/>
            <person name="Langford K.W."/>
            <person name="Kronenberg Z."/>
            <person name="Press M.O."/>
            <person name="Eacker S.M."/>
            <person name="Wilson-Rankin E.E."/>
            <person name="Purcell J."/>
            <person name="Lester P.J."/>
            <person name="Dearden P.K."/>
        </authorList>
    </citation>
    <scope>NUCLEOTIDE SEQUENCE</scope>
    <source>
        <strain evidence="2">Volc-1</strain>
    </source>
</reference>
<evidence type="ECO:0000256" key="1">
    <source>
        <dbReference type="SAM" id="MobiDB-lite"/>
    </source>
</evidence>